<dbReference type="Pfam" id="PF00441">
    <property type="entry name" value="Acyl-CoA_dh_1"/>
    <property type="match status" value="1"/>
</dbReference>
<evidence type="ECO:0000256" key="1">
    <source>
        <dbReference type="ARBA" id="ARBA00001974"/>
    </source>
</evidence>
<dbReference type="InterPro" id="IPR009100">
    <property type="entry name" value="AcylCoA_DH/oxidase_NM_dom_sf"/>
</dbReference>
<organism evidence="10 11">
    <name type="scientific">Exilibacterium tricleocarpae</name>
    <dbReference type="NCBI Taxonomy" id="2591008"/>
    <lineage>
        <taxon>Bacteria</taxon>
        <taxon>Pseudomonadati</taxon>
        <taxon>Pseudomonadota</taxon>
        <taxon>Gammaproteobacteria</taxon>
        <taxon>Cellvibrionales</taxon>
        <taxon>Cellvibrionaceae</taxon>
        <taxon>Exilibacterium</taxon>
    </lineage>
</organism>
<dbReference type="GO" id="GO:0033539">
    <property type="term" value="P:fatty acid beta-oxidation using acyl-CoA dehydrogenase"/>
    <property type="evidence" value="ECO:0007669"/>
    <property type="project" value="TreeGrafter"/>
</dbReference>
<evidence type="ECO:0000256" key="4">
    <source>
        <dbReference type="ARBA" id="ARBA00022827"/>
    </source>
</evidence>
<evidence type="ECO:0000259" key="8">
    <source>
        <dbReference type="Pfam" id="PF02770"/>
    </source>
</evidence>
<dbReference type="EMBL" id="VHSG01000007">
    <property type="protein sequence ID" value="TQV82437.1"/>
    <property type="molecule type" value="Genomic_DNA"/>
</dbReference>
<feature type="domain" description="Acyl-CoA dehydrogenase/oxidase N-terminal" evidence="9">
    <location>
        <begin position="16"/>
        <end position="130"/>
    </location>
</feature>
<keyword evidence="4 6" id="KW-0274">FAD</keyword>
<name>A0A545TZ19_9GAMM</name>
<dbReference type="FunFam" id="2.40.110.10:FF:000002">
    <property type="entry name" value="Acyl-CoA dehydrogenase fadE12"/>
    <property type="match status" value="1"/>
</dbReference>
<dbReference type="GO" id="GO:0003995">
    <property type="term" value="F:acyl-CoA dehydrogenase activity"/>
    <property type="evidence" value="ECO:0007669"/>
    <property type="project" value="TreeGrafter"/>
</dbReference>
<dbReference type="SUPFAM" id="SSF47203">
    <property type="entry name" value="Acyl-CoA dehydrogenase C-terminal domain-like"/>
    <property type="match status" value="1"/>
</dbReference>
<keyword evidence="11" id="KW-1185">Reference proteome</keyword>
<sequence length="390" mass="43079">MSFDIDTTRLATPFYTDSHHQWRSQLRRFVEREIMPCVDQWEEQCDMPASLWQKAAEVGLLQMGYPEAYGGVSEGIDVFHNIVAAEELARCGAGGVGASLMVHSIGLPPIVNYGPEAMKQAVIPPVLRGEKHISLAITEPSGGSDVANIQTSARRDGDDFIVNGAKTFITGGMRADYFTTAVRTGGEGMEGVSLLLIPATATGFSRTKLEKKQGWLCSDTATLYFDNVRVPAANLIGEENGGFLPIVHNFNHERLAMTAIALESSRVCLQEAVDWARQRETFGRPLSQRQVIRHKFAEMQRRINATQAYMDTCAWQVTRGCASPAAISLMKVQATLTMEFCAREAMQVMGGISFMRECRTERIYREVRVNAIGGGSEEIMRDLAVRQMGI</sequence>
<dbReference type="GO" id="GO:0050660">
    <property type="term" value="F:flavin adenine dinucleotide binding"/>
    <property type="evidence" value="ECO:0007669"/>
    <property type="project" value="InterPro"/>
</dbReference>
<comment type="cofactor">
    <cofactor evidence="1 6">
        <name>FAD</name>
        <dbReference type="ChEBI" id="CHEBI:57692"/>
    </cofactor>
</comment>
<dbReference type="PANTHER" id="PTHR48083">
    <property type="entry name" value="MEDIUM-CHAIN SPECIFIC ACYL-COA DEHYDROGENASE, MITOCHONDRIAL-RELATED"/>
    <property type="match status" value="1"/>
</dbReference>
<dbReference type="InterPro" id="IPR050741">
    <property type="entry name" value="Acyl-CoA_dehydrogenase"/>
</dbReference>
<dbReference type="PANTHER" id="PTHR48083:SF28">
    <property type="entry name" value="ACYL-COA DEHYDROGENASE FAMILY PROTEIN (AFU_ORTHOLOGUE AFUA_6G10880)-RELATED"/>
    <property type="match status" value="1"/>
</dbReference>
<dbReference type="Pfam" id="PF02771">
    <property type="entry name" value="Acyl-CoA_dh_N"/>
    <property type="match status" value="1"/>
</dbReference>
<dbReference type="InterPro" id="IPR037069">
    <property type="entry name" value="AcylCoA_DH/ox_N_sf"/>
</dbReference>
<dbReference type="Gene3D" id="1.10.540.10">
    <property type="entry name" value="Acyl-CoA dehydrogenase/oxidase, N-terminal domain"/>
    <property type="match status" value="1"/>
</dbReference>
<dbReference type="InterPro" id="IPR013786">
    <property type="entry name" value="AcylCoA_DH/ox_N"/>
</dbReference>
<evidence type="ECO:0000256" key="5">
    <source>
        <dbReference type="ARBA" id="ARBA00023002"/>
    </source>
</evidence>
<dbReference type="Gene3D" id="1.20.140.10">
    <property type="entry name" value="Butyryl-CoA Dehydrogenase, subunit A, domain 3"/>
    <property type="match status" value="1"/>
</dbReference>
<dbReference type="Proteomes" id="UP000319732">
    <property type="component" value="Unassembled WGS sequence"/>
</dbReference>
<proteinExistence type="inferred from homology"/>
<dbReference type="InterPro" id="IPR036250">
    <property type="entry name" value="AcylCo_DH-like_C"/>
</dbReference>
<feature type="domain" description="Acyl-CoA dehydrogenase/oxidase C-terminal" evidence="7">
    <location>
        <begin position="240"/>
        <end position="388"/>
    </location>
</feature>
<dbReference type="SUPFAM" id="SSF56645">
    <property type="entry name" value="Acyl-CoA dehydrogenase NM domain-like"/>
    <property type="match status" value="1"/>
</dbReference>
<protein>
    <submittedName>
        <fullName evidence="10">Acyl-CoA dehydrogenase</fullName>
    </submittedName>
</protein>
<keyword evidence="5 6" id="KW-0560">Oxidoreductase</keyword>
<dbReference type="GO" id="GO:0005737">
    <property type="term" value="C:cytoplasm"/>
    <property type="evidence" value="ECO:0007669"/>
    <property type="project" value="TreeGrafter"/>
</dbReference>
<evidence type="ECO:0000313" key="10">
    <source>
        <dbReference type="EMBL" id="TQV82437.1"/>
    </source>
</evidence>
<dbReference type="OrthoDB" id="6138585at2"/>
<keyword evidence="3 6" id="KW-0285">Flavoprotein</keyword>
<evidence type="ECO:0000313" key="11">
    <source>
        <dbReference type="Proteomes" id="UP000319732"/>
    </source>
</evidence>
<accession>A0A545TZ19</accession>
<gene>
    <name evidence="10" type="ORF">FKG94_06740</name>
</gene>
<dbReference type="RefSeq" id="WP_142903453.1">
    <property type="nucleotide sequence ID" value="NZ_ML660090.1"/>
</dbReference>
<dbReference type="InterPro" id="IPR006091">
    <property type="entry name" value="Acyl-CoA_Oxase/DH_mid-dom"/>
</dbReference>
<dbReference type="Gene3D" id="2.40.110.10">
    <property type="entry name" value="Butyryl-CoA Dehydrogenase, subunit A, domain 2"/>
    <property type="match status" value="1"/>
</dbReference>
<evidence type="ECO:0000259" key="9">
    <source>
        <dbReference type="Pfam" id="PF02771"/>
    </source>
</evidence>
<evidence type="ECO:0000259" key="7">
    <source>
        <dbReference type="Pfam" id="PF00441"/>
    </source>
</evidence>
<dbReference type="InterPro" id="IPR046373">
    <property type="entry name" value="Acyl-CoA_Oxase/DH_mid-dom_sf"/>
</dbReference>
<evidence type="ECO:0000256" key="3">
    <source>
        <dbReference type="ARBA" id="ARBA00022630"/>
    </source>
</evidence>
<dbReference type="AlphaFoldDB" id="A0A545TZ19"/>
<dbReference type="InterPro" id="IPR009075">
    <property type="entry name" value="AcylCo_DH/oxidase_C"/>
</dbReference>
<dbReference type="Pfam" id="PF02770">
    <property type="entry name" value="Acyl-CoA_dh_M"/>
    <property type="match status" value="1"/>
</dbReference>
<evidence type="ECO:0000256" key="6">
    <source>
        <dbReference type="RuleBase" id="RU362125"/>
    </source>
</evidence>
<evidence type="ECO:0000256" key="2">
    <source>
        <dbReference type="ARBA" id="ARBA00009347"/>
    </source>
</evidence>
<comment type="similarity">
    <text evidence="2 6">Belongs to the acyl-CoA dehydrogenase family.</text>
</comment>
<feature type="domain" description="Acyl-CoA oxidase/dehydrogenase middle" evidence="8">
    <location>
        <begin position="135"/>
        <end position="228"/>
    </location>
</feature>
<comment type="caution">
    <text evidence="10">The sequence shown here is derived from an EMBL/GenBank/DDBJ whole genome shotgun (WGS) entry which is preliminary data.</text>
</comment>
<reference evidence="10 11" key="1">
    <citation type="submission" date="2019-06" db="EMBL/GenBank/DDBJ databases">
        <title>Whole genome sequence for Cellvibrionaceae sp. R142.</title>
        <authorList>
            <person name="Wang G."/>
        </authorList>
    </citation>
    <scope>NUCLEOTIDE SEQUENCE [LARGE SCALE GENOMIC DNA]</scope>
    <source>
        <strain evidence="10 11">R142</strain>
    </source>
</reference>